<comment type="caution">
    <text evidence="1">The sequence shown here is derived from an EMBL/GenBank/DDBJ whole genome shotgun (WGS) entry which is preliminary data.</text>
</comment>
<evidence type="ECO:0000313" key="1">
    <source>
        <dbReference type="EMBL" id="PIN21495.1"/>
    </source>
</evidence>
<proteinExistence type="predicted"/>
<keyword evidence="2" id="KW-1185">Reference proteome</keyword>
<gene>
    <name evidence="1" type="ORF">CDL12_05799</name>
</gene>
<dbReference type="AlphaFoldDB" id="A0A2G9HVF0"/>
<protein>
    <submittedName>
        <fullName evidence="1">Uncharacterized protein</fullName>
    </submittedName>
</protein>
<organism evidence="1 2">
    <name type="scientific">Handroanthus impetiginosus</name>
    <dbReference type="NCBI Taxonomy" id="429701"/>
    <lineage>
        <taxon>Eukaryota</taxon>
        <taxon>Viridiplantae</taxon>
        <taxon>Streptophyta</taxon>
        <taxon>Embryophyta</taxon>
        <taxon>Tracheophyta</taxon>
        <taxon>Spermatophyta</taxon>
        <taxon>Magnoliopsida</taxon>
        <taxon>eudicotyledons</taxon>
        <taxon>Gunneridae</taxon>
        <taxon>Pentapetalae</taxon>
        <taxon>asterids</taxon>
        <taxon>lamiids</taxon>
        <taxon>Lamiales</taxon>
        <taxon>Bignoniaceae</taxon>
        <taxon>Crescentiina</taxon>
        <taxon>Tabebuia alliance</taxon>
        <taxon>Handroanthus</taxon>
    </lineage>
</organism>
<dbReference type="Proteomes" id="UP000231279">
    <property type="component" value="Unassembled WGS sequence"/>
</dbReference>
<reference evidence="2" key="1">
    <citation type="journal article" date="2018" name="Gigascience">
        <title>Genome assembly of the Pink Ipe (Handroanthus impetiginosus, Bignoniaceae), a highly valued, ecologically keystone Neotropical timber forest tree.</title>
        <authorList>
            <person name="Silva-Junior O.B."/>
            <person name="Grattapaglia D."/>
            <person name="Novaes E."/>
            <person name="Collevatti R.G."/>
        </authorList>
    </citation>
    <scope>NUCLEOTIDE SEQUENCE [LARGE SCALE GENOMIC DNA]</scope>
    <source>
        <strain evidence="2">cv. UFG-1</strain>
    </source>
</reference>
<dbReference type="EMBL" id="NKXS01000936">
    <property type="protein sequence ID" value="PIN21495.1"/>
    <property type="molecule type" value="Genomic_DNA"/>
</dbReference>
<name>A0A2G9HVF0_9LAMI</name>
<sequence>MAVGDKVQIKCKIREYDLDIEALAVIHEFLTHFPRAQDHDEALDIFLDDYFLSHNSNVLDKERVHGVVRSLLEGLAIIND</sequence>
<evidence type="ECO:0000313" key="2">
    <source>
        <dbReference type="Proteomes" id="UP000231279"/>
    </source>
</evidence>
<accession>A0A2G9HVF0</accession>